<accession>A0A0C2SVL3</accession>
<evidence type="ECO:0000256" key="1">
    <source>
        <dbReference type="SAM" id="MobiDB-lite"/>
    </source>
</evidence>
<dbReference type="OrthoDB" id="107110at2759"/>
<protein>
    <submittedName>
        <fullName evidence="2">Uncharacterized protein</fullName>
    </submittedName>
</protein>
<dbReference type="PANTHER" id="PTHR33266:SF1">
    <property type="entry name" value="F-BOX DOMAIN-CONTAINING PROTEIN"/>
    <property type="match status" value="1"/>
</dbReference>
<organism evidence="2 3">
    <name type="scientific">Amanita muscaria (strain Koide BX008)</name>
    <dbReference type="NCBI Taxonomy" id="946122"/>
    <lineage>
        <taxon>Eukaryota</taxon>
        <taxon>Fungi</taxon>
        <taxon>Dikarya</taxon>
        <taxon>Basidiomycota</taxon>
        <taxon>Agaricomycotina</taxon>
        <taxon>Agaricomycetes</taxon>
        <taxon>Agaricomycetidae</taxon>
        <taxon>Agaricales</taxon>
        <taxon>Pluteineae</taxon>
        <taxon>Amanitaceae</taxon>
        <taxon>Amanita</taxon>
    </lineage>
</organism>
<reference evidence="2 3" key="1">
    <citation type="submission" date="2014-04" db="EMBL/GenBank/DDBJ databases">
        <title>Evolutionary Origins and Diversification of the Mycorrhizal Mutualists.</title>
        <authorList>
            <consortium name="DOE Joint Genome Institute"/>
            <consortium name="Mycorrhizal Genomics Consortium"/>
            <person name="Kohler A."/>
            <person name="Kuo A."/>
            <person name="Nagy L.G."/>
            <person name="Floudas D."/>
            <person name="Copeland A."/>
            <person name="Barry K.W."/>
            <person name="Cichocki N."/>
            <person name="Veneault-Fourrey C."/>
            <person name="LaButti K."/>
            <person name="Lindquist E.A."/>
            <person name="Lipzen A."/>
            <person name="Lundell T."/>
            <person name="Morin E."/>
            <person name="Murat C."/>
            <person name="Riley R."/>
            <person name="Ohm R."/>
            <person name="Sun H."/>
            <person name="Tunlid A."/>
            <person name="Henrissat B."/>
            <person name="Grigoriev I.V."/>
            <person name="Hibbett D.S."/>
            <person name="Martin F."/>
        </authorList>
    </citation>
    <scope>NUCLEOTIDE SEQUENCE [LARGE SCALE GENOMIC DNA]</scope>
    <source>
        <strain evidence="2 3">Koide BX008</strain>
    </source>
</reference>
<evidence type="ECO:0000313" key="3">
    <source>
        <dbReference type="Proteomes" id="UP000054549"/>
    </source>
</evidence>
<dbReference type="STRING" id="946122.A0A0C2SVL3"/>
<dbReference type="PANTHER" id="PTHR33266">
    <property type="entry name" value="CHROMOSOME 15, WHOLE GENOME SHOTGUN SEQUENCE"/>
    <property type="match status" value="1"/>
</dbReference>
<sequence length="912" mass="103489">MDISRSFEYVEDVFGDETHRLMDDQVLETCKPPETVQTAASLLMIIVDSSNGKLESKYTNLSECKTLLAKHDGLADELKRAWSHQSFKNIRKMKILNVPSKPKLSNQEKFYRRFNTFPDRAIYTAWKEQYRGNYHEILYNSLNRMRHSSNTVSIIQSSGSGKSRMVDNLAHLVFTIPFNIRPTEDSQYLAFPPPDAQILALLDERGSTDKLHAYYLRFLRHVFEEICIILPGLFCKPVSSYATLATSWRCYLESDGNRQSLYDSVVQAFRQSWYKAELEKNIVVKDFATETRVAFNQLSTAIDCCIKPTRPFEEKIKVVMYFDEFHSLSTVSAPSNKYDRLDVLFAAIGSLSSQPLMVIFLSTVSHMSSAPYARSARARQDWDELQPTITETPFDCGPMLPLASNTLRLQDTCTIEFMAQFGRPLFWTMIQSAGDSKDQVLPLIIDLARSKLLCQNDIDVDYLDVTKHARTAVVDLRLMFDYEPWQEATRAFEAELVASHMRTVFSIPQTLEYFWSGYPSEPLLAEAAAQQMGVFHSKNPDSIVNVLQNNLDSGRLDKVECGELVARALLTLAYDRAIERESKSPATDNSRDWKEKPWYSRGASVITFIEELFASPYAGQILDCIPNNVEDTRPFREVFQNAKVRFTHFGKMADESGTTSDAAWVALIRGMAIIAAKGMCSIDHVIPVLLHKDATICEEAVTGMLISVKTRKTKGNMADYKVDEKTIKFFPHSESTKASQRPYITLAMELGIQPSNSNTSEPTKDKGKKCGSPGTSQLKWQTPSKITIAEPGRQHYPSAHPQYRIFAYGCSNTVYKVITSTQWEKYQFLLASEDFLADHPRKDDDEEMTLLRQMKPFWKAGGDFYHWISDVPNRLSEAEVEPMPEGVITGVVLDAAFDPPEVRPTGISNFLH</sequence>
<dbReference type="AlphaFoldDB" id="A0A0C2SVL3"/>
<keyword evidence="3" id="KW-1185">Reference proteome</keyword>
<gene>
    <name evidence="2" type="ORF">M378DRAFT_9260</name>
</gene>
<dbReference type="Proteomes" id="UP000054549">
    <property type="component" value="Unassembled WGS sequence"/>
</dbReference>
<dbReference type="HOGENOM" id="CLU_009568_0_0_1"/>
<proteinExistence type="predicted"/>
<name>A0A0C2SVL3_AMAMK</name>
<dbReference type="EMBL" id="KN818231">
    <property type="protein sequence ID" value="KIL67470.1"/>
    <property type="molecule type" value="Genomic_DNA"/>
</dbReference>
<dbReference type="InParanoid" id="A0A0C2SVL3"/>
<feature type="region of interest" description="Disordered" evidence="1">
    <location>
        <begin position="753"/>
        <end position="779"/>
    </location>
</feature>
<evidence type="ECO:0000313" key="2">
    <source>
        <dbReference type="EMBL" id="KIL67470.1"/>
    </source>
</evidence>